<name>A0A0C9YMF3_9AGAM</name>
<feature type="compositionally biased region" description="Basic residues" evidence="1">
    <location>
        <begin position="22"/>
        <end position="37"/>
    </location>
</feature>
<sequence length="51" mass="5833">MSPATFCRKTCPIDLHATRLARHPRNANTNRARHQRRCATESFSAPFSDSF</sequence>
<feature type="compositionally biased region" description="Polar residues" evidence="1">
    <location>
        <begin position="41"/>
        <end position="51"/>
    </location>
</feature>
<evidence type="ECO:0000313" key="3">
    <source>
        <dbReference type="Proteomes" id="UP000054018"/>
    </source>
</evidence>
<dbReference type="Proteomes" id="UP000054018">
    <property type="component" value="Unassembled WGS sequence"/>
</dbReference>
<reference evidence="2 3" key="1">
    <citation type="submission" date="2014-04" db="EMBL/GenBank/DDBJ databases">
        <authorList>
            <consortium name="DOE Joint Genome Institute"/>
            <person name="Kuo A."/>
            <person name="Kohler A."/>
            <person name="Costa M.D."/>
            <person name="Nagy L.G."/>
            <person name="Floudas D."/>
            <person name="Copeland A."/>
            <person name="Barry K.W."/>
            <person name="Cichocki N."/>
            <person name="Veneault-Fourrey C."/>
            <person name="LaButti K."/>
            <person name="Lindquist E.A."/>
            <person name="Lipzen A."/>
            <person name="Lundell T."/>
            <person name="Morin E."/>
            <person name="Murat C."/>
            <person name="Sun H."/>
            <person name="Tunlid A."/>
            <person name="Henrissat B."/>
            <person name="Grigoriev I.V."/>
            <person name="Hibbett D.S."/>
            <person name="Martin F."/>
            <person name="Nordberg H.P."/>
            <person name="Cantor M.N."/>
            <person name="Hua S.X."/>
        </authorList>
    </citation>
    <scope>NUCLEOTIDE SEQUENCE [LARGE SCALE GENOMIC DNA]</scope>
    <source>
        <strain evidence="2 3">441</strain>
    </source>
</reference>
<dbReference type="EMBL" id="KN833703">
    <property type="protein sequence ID" value="KIK26180.1"/>
    <property type="molecule type" value="Genomic_DNA"/>
</dbReference>
<protein>
    <submittedName>
        <fullName evidence="2">Uncharacterized protein</fullName>
    </submittedName>
</protein>
<organism evidence="2 3">
    <name type="scientific">Pisolithus microcarpus 441</name>
    <dbReference type="NCBI Taxonomy" id="765257"/>
    <lineage>
        <taxon>Eukaryota</taxon>
        <taxon>Fungi</taxon>
        <taxon>Dikarya</taxon>
        <taxon>Basidiomycota</taxon>
        <taxon>Agaricomycotina</taxon>
        <taxon>Agaricomycetes</taxon>
        <taxon>Agaricomycetidae</taxon>
        <taxon>Boletales</taxon>
        <taxon>Sclerodermatineae</taxon>
        <taxon>Pisolithaceae</taxon>
        <taxon>Pisolithus</taxon>
    </lineage>
</organism>
<accession>A0A0C9YMF3</accession>
<dbReference type="HOGENOM" id="CLU_3107268_0_0_1"/>
<gene>
    <name evidence="2" type="ORF">PISMIDRAFT_285124</name>
</gene>
<evidence type="ECO:0000313" key="2">
    <source>
        <dbReference type="EMBL" id="KIK26180.1"/>
    </source>
</evidence>
<evidence type="ECO:0000256" key="1">
    <source>
        <dbReference type="SAM" id="MobiDB-lite"/>
    </source>
</evidence>
<feature type="region of interest" description="Disordered" evidence="1">
    <location>
        <begin position="22"/>
        <end position="51"/>
    </location>
</feature>
<keyword evidence="3" id="KW-1185">Reference proteome</keyword>
<reference evidence="3" key="2">
    <citation type="submission" date="2015-01" db="EMBL/GenBank/DDBJ databases">
        <title>Evolutionary Origins and Diversification of the Mycorrhizal Mutualists.</title>
        <authorList>
            <consortium name="DOE Joint Genome Institute"/>
            <consortium name="Mycorrhizal Genomics Consortium"/>
            <person name="Kohler A."/>
            <person name="Kuo A."/>
            <person name="Nagy L.G."/>
            <person name="Floudas D."/>
            <person name="Copeland A."/>
            <person name="Barry K.W."/>
            <person name="Cichocki N."/>
            <person name="Veneault-Fourrey C."/>
            <person name="LaButti K."/>
            <person name="Lindquist E.A."/>
            <person name="Lipzen A."/>
            <person name="Lundell T."/>
            <person name="Morin E."/>
            <person name="Murat C."/>
            <person name="Riley R."/>
            <person name="Ohm R."/>
            <person name="Sun H."/>
            <person name="Tunlid A."/>
            <person name="Henrissat B."/>
            <person name="Grigoriev I.V."/>
            <person name="Hibbett D.S."/>
            <person name="Martin F."/>
        </authorList>
    </citation>
    <scope>NUCLEOTIDE SEQUENCE [LARGE SCALE GENOMIC DNA]</scope>
    <source>
        <strain evidence="3">441</strain>
    </source>
</reference>
<dbReference type="AlphaFoldDB" id="A0A0C9YMF3"/>
<proteinExistence type="predicted"/>